<dbReference type="EMBL" id="MUMY01000014">
    <property type="protein sequence ID" value="ONM47540.1"/>
    <property type="molecule type" value="Genomic_DNA"/>
</dbReference>
<keyword evidence="2" id="KW-1185">Reference proteome</keyword>
<protein>
    <submittedName>
        <fullName evidence="1">Uncharacterized protein</fullName>
    </submittedName>
</protein>
<sequence>MTSTPYTLAADDILRLGTSHSLGSVDQQEALGVDLIKNWYPDFAFTHLFHLMLEEHKSVFTWDEFQEWARGAEVRQWLWEPAQAKVGEAQAHGFTHAQARNAMRWRLGIFYYSFLRELYVIASLREHGLPLLCHPLADALFRVDAWCGNVLLELFIANREFKAGNSGRKLKTASFFTDQPQFVVVPFEMQRQRIFGQVHLPGQVQIQRCVAAMQRALDQQGGGAVTQ</sequence>
<accession>A0A1W0BP87</accession>
<dbReference type="STRING" id="1538463.B0T36_10650"/>
<evidence type="ECO:0000313" key="1">
    <source>
        <dbReference type="EMBL" id="ONM47540.1"/>
    </source>
</evidence>
<gene>
    <name evidence="1" type="ORF">B0T46_16655</name>
</gene>
<proteinExistence type="predicted"/>
<organism evidence="1 2">
    <name type="scientific">Nocardia donostiensis</name>
    <dbReference type="NCBI Taxonomy" id="1538463"/>
    <lineage>
        <taxon>Bacteria</taxon>
        <taxon>Bacillati</taxon>
        <taxon>Actinomycetota</taxon>
        <taxon>Actinomycetes</taxon>
        <taxon>Mycobacteriales</taxon>
        <taxon>Nocardiaceae</taxon>
        <taxon>Nocardia</taxon>
    </lineage>
</organism>
<name>A0A1W0BP87_9NOCA</name>
<comment type="caution">
    <text evidence="1">The sequence shown here is derived from an EMBL/GenBank/DDBJ whole genome shotgun (WGS) entry which is preliminary data.</text>
</comment>
<evidence type="ECO:0000313" key="2">
    <source>
        <dbReference type="Proteomes" id="UP000188836"/>
    </source>
</evidence>
<dbReference type="AlphaFoldDB" id="A0A1W0BP87"/>
<dbReference type="Proteomes" id="UP000188836">
    <property type="component" value="Unassembled WGS sequence"/>
</dbReference>
<reference evidence="1 2" key="1">
    <citation type="journal article" date="2016" name="Antonie Van Leeuwenhoek">
        <title>Nocardia donostiensis sp. nov., isolated from human respiratory specimens.</title>
        <authorList>
            <person name="Ercibengoa M."/>
            <person name="Bell M."/>
            <person name="Marimon J.M."/>
            <person name="Humrighouse B."/>
            <person name="Klenk H.P."/>
            <person name="Potter G."/>
            <person name="Perez-Trallero E."/>
        </authorList>
    </citation>
    <scope>NUCLEOTIDE SEQUENCE [LARGE SCALE GENOMIC DNA]</scope>
    <source>
        <strain evidence="1 2">X1655</strain>
    </source>
</reference>